<dbReference type="AlphaFoldDB" id="A0A443HTC7"/>
<reference evidence="1 2" key="1">
    <citation type="journal article" date="2018" name="Front. Microbiol.">
        <title>Genomic and genetic insights into a cosmopolitan fungus, Paecilomyces variotii (Eurotiales).</title>
        <authorList>
            <person name="Urquhart A.S."/>
            <person name="Mondo S.J."/>
            <person name="Makela M.R."/>
            <person name="Hane J.K."/>
            <person name="Wiebenga A."/>
            <person name="He G."/>
            <person name="Mihaltcheva S."/>
            <person name="Pangilinan J."/>
            <person name="Lipzen A."/>
            <person name="Barry K."/>
            <person name="de Vries R.P."/>
            <person name="Grigoriev I.V."/>
            <person name="Idnurm A."/>
        </authorList>
    </citation>
    <scope>NUCLEOTIDE SEQUENCE [LARGE SCALE GENOMIC DNA]</scope>
    <source>
        <strain evidence="1 2">CBS 101075</strain>
    </source>
</reference>
<sequence>MTCPTARQHPKVEPIRLDYETCANLHNRIFQIAWSSTNKNTESWSLQTWWERFSPSEQIASRLNADLIEFLKRAYYHDNAPAFFYFLQPLTTCEHLLDDPWFEDRGKDRFINLHHATGFNCGDEMGLLFDQYTCKAAFVELFDDVIPICDNGYGWKPLEEIYGAYLEMIKEGKIEACTPDGKKSKESRSDAFGPWIFNDYTTFDIQKSVEALKYLLDVIEAKRSSWLKRSGSEEGGGNEKVSLPWTDPAILDIAGIQQNTFAREFCEESAKWTRELSFRYIAPGIRIPTVDEFIAQPFNRNGQRDTFGRKMPVLLFQADKGELVSNQTVPIPNNWLKYGGYTDVPITTGLYLIGDHRMNQAFENSCQLLLPFMFGANGWARLSDNEVMGMEPIDDEPSPLDVNSELYQSGYNGFFGSRQVQLHKVLTNWADRVKCGDWTVNETGVEGGIEKFREADTEANWQKYWLTLTW</sequence>
<dbReference type="GeneID" id="39599991"/>
<protein>
    <submittedName>
        <fullName evidence="1">Uncharacterized protein</fullName>
    </submittedName>
</protein>
<comment type="caution">
    <text evidence="1">The sequence shown here is derived from an EMBL/GenBank/DDBJ whole genome shotgun (WGS) entry which is preliminary data.</text>
</comment>
<dbReference type="Proteomes" id="UP000283841">
    <property type="component" value="Unassembled WGS sequence"/>
</dbReference>
<organism evidence="1 2">
    <name type="scientific">Byssochlamys spectabilis</name>
    <name type="common">Paecilomyces variotii</name>
    <dbReference type="NCBI Taxonomy" id="264951"/>
    <lineage>
        <taxon>Eukaryota</taxon>
        <taxon>Fungi</taxon>
        <taxon>Dikarya</taxon>
        <taxon>Ascomycota</taxon>
        <taxon>Pezizomycotina</taxon>
        <taxon>Eurotiomycetes</taxon>
        <taxon>Eurotiomycetidae</taxon>
        <taxon>Eurotiales</taxon>
        <taxon>Thermoascaceae</taxon>
        <taxon>Paecilomyces</taxon>
    </lineage>
</organism>
<dbReference type="EMBL" id="RCNU01000006">
    <property type="protein sequence ID" value="RWQ95065.1"/>
    <property type="molecule type" value="Genomic_DNA"/>
</dbReference>
<proteinExistence type="predicted"/>
<name>A0A443HTC7_BYSSP</name>
<dbReference type="RefSeq" id="XP_028484710.1">
    <property type="nucleotide sequence ID" value="XM_028630714.1"/>
</dbReference>
<keyword evidence="2" id="KW-1185">Reference proteome</keyword>
<evidence type="ECO:0000313" key="1">
    <source>
        <dbReference type="EMBL" id="RWQ95065.1"/>
    </source>
</evidence>
<dbReference type="VEuPathDB" id="FungiDB:C8Q69DRAFT_468761"/>
<evidence type="ECO:0000313" key="2">
    <source>
        <dbReference type="Proteomes" id="UP000283841"/>
    </source>
</evidence>
<gene>
    <name evidence="1" type="ORF">C8Q69DRAFT_468761</name>
</gene>
<accession>A0A443HTC7</accession>